<accession>A0AAE2RD31</accession>
<dbReference type="EMBL" id="JACXXJ020000004">
    <property type="protein sequence ID" value="MBF2714416.1"/>
    <property type="molecule type" value="Genomic_DNA"/>
</dbReference>
<organism evidence="1 2">
    <name type="scientific">Agrobacterium vitis</name>
    <name type="common">Rhizobium vitis</name>
    <dbReference type="NCBI Taxonomy" id="373"/>
    <lineage>
        <taxon>Bacteria</taxon>
        <taxon>Pseudomonadati</taxon>
        <taxon>Pseudomonadota</taxon>
        <taxon>Alphaproteobacteria</taxon>
        <taxon>Hyphomicrobiales</taxon>
        <taxon>Rhizobiaceae</taxon>
        <taxon>Rhizobium/Agrobacterium group</taxon>
        <taxon>Agrobacterium</taxon>
    </lineage>
</organism>
<protein>
    <submittedName>
        <fullName evidence="1">Uncharacterized protein</fullName>
    </submittedName>
</protein>
<keyword evidence="1" id="KW-0614">Plasmid</keyword>
<dbReference type="RefSeq" id="WP_194416333.1">
    <property type="nucleotide sequence ID" value="NZ_JACXXJ020000004.1"/>
</dbReference>
<proteinExistence type="predicted"/>
<dbReference type="AlphaFoldDB" id="A0AAE2RD31"/>
<comment type="caution">
    <text evidence="1">The sequence shown here is derived from an EMBL/GenBank/DDBJ whole genome shotgun (WGS) entry which is preliminary data.</text>
</comment>
<evidence type="ECO:0000313" key="1">
    <source>
        <dbReference type="EMBL" id="MBF2714416.1"/>
    </source>
</evidence>
<name>A0AAE2RD31_AGRVI</name>
<reference evidence="1" key="1">
    <citation type="submission" date="2020-11" db="EMBL/GenBank/DDBJ databases">
        <title>Agrobacterium vitis strain K377 genome.</title>
        <authorList>
            <person name="Xi H."/>
        </authorList>
    </citation>
    <scope>NUCLEOTIDE SEQUENCE</scope>
    <source>
        <strain evidence="1">K377</strain>
        <plasmid evidence="1">unnamed3</plasmid>
    </source>
</reference>
<geneLocation type="plasmid" evidence="1">
    <name>unnamed3</name>
</geneLocation>
<sequence length="57" mass="6170">MAIKSSPAVHGKSKGLGYLDWNLIAVTQPTPHLLISHGQITDFMADQFISAAEDSFL</sequence>
<gene>
    <name evidence="1" type="ORF">IEI95_009290</name>
</gene>
<evidence type="ECO:0000313" key="2">
    <source>
        <dbReference type="Proteomes" id="UP000655037"/>
    </source>
</evidence>
<dbReference type="Proteomes" id="UP000655037">
    <property type="component" value="Unassembled WGS sequence"/>
</dbReference>